<evidence type="ECO:0000313" key="2">
    <source>
        <dbReference type="Proteomes" id="UP000800036"/>
    </source>
</evidence>
<evidence type="ECO:0000313" key="1">
    <source>
        <dbReference type="EMBL" id="KAF1969484.1"/>
    </source>
</evidence>
<keyword evidence="2" id="KW-1185">Reference proteome</keyword>
<gene>
    <name evidence="1" type="ORF">BU23DRAFT_571561</name>
</gene>
<name>A0A6A5UXN3_9PLEO</name>
<reference evidence="1" key="1">
    <citation type="journal article" date="2020" name="Stud. Mycol.">
        <title>101 Dothideomycetes genomes: a test case for predicting lifestyles and emergence of pathogens.</title>
        <authorList>
            <person name="Haridas S."/>
            <person name="Albert R."/>
            <person name="Binder M."/>
            <person name="Bloem J."/>
            <person name="Labutti K."/>
            <person name="Salamov A."/>
            <person name="Andreopoulos B."/>
            <person name="Baker S."/>
            <person name="Barry K."/>
            <person name="Bills G."/>
            <person name="Bluhm B."/>
            <person name="Cannon C."/>
            <person name="Castanera R."/>
            <person name="Culley D."/>
            <person name="Daum C."/>
            <person name="Ezra D."/>
            <person name="Gonzalez J."/>
            <person name="Henrissat B."/>
            <person name="Kuo A."/>
            <person name="Liang C."/>
            <person name="Lipzen A."/>
            <person name="Lutzoni F."/>
            <person name="Magnuson J."/>
            <person name="Mondo S."/>
            <person name="Nolan M."/>
            <person name="Ohm R."/>
            <person name="Pangilinan J."/>
            <person name="Park H.-J."/>
            <person name="Ramirez L."/>
            <person name="Alfaro M."/>
            <person name="Sun H."/>
            <person name="Tritt A."/>
            <person name="Yoshinaga Y."/>
            <person name="Zwiers L.-H."/>
            <person name="Turgeon B."/>
            <person name="Goodwin S."/>
            <person name="Spatafora J."/>
            <person name="Crous P."/>
            <person name="Grigoriev I."/>
        </authorList>
    </citation>
    <scope>NUCLEOTIDE SEQUENCE</scope>
    <source>
        <strain evidence="1">CBS 107.79</strain>
    </source>
</reference>
<organism evidence="1 2">
    <name type="scientific">Bimuria novae-zelandiae CBS 107.79</name>
    <dbReference type="NCBI Taxonomy" id="1447943"/>
    <lineage>
        <taxon>Eukaryota</taxon>
        <taxon>Fungi</taxon>
        <taxon>Dikarya</taxon>
        <taxon>Ascomycota</taxon>
        <taxon>Pezizomycotina</taxon>
        <taxon>Dothideomycetes</taxon>
        <taxon>Pleosporomycetidae</taxon>
        <taxon>Pleosporales</taxon>
        <taxon>Massarineae</taxon>
        <taxon>Didymosphaeriaceae</taxon>
        <taxon>Bimuria</taxon>
    </lineage>
</organism>
<accession>A0A6A5UXN3</accession>
<dbReference type="OrthoDB" id="3779139at2759"/>
<dbReference type="AlphaFoldDB" id="A0A6A5UXN3"/>
<dbReference type="EMBL" id="ML976709">
    <property type="protein sequence ID" value="KAF1969484.1"/>
    <property type="molecule type" value="Genomic_DNA"/>
</dbReference>
<proteinExistence type="predicted"/>
<dbReference type="Proteomes" id="UP000800036">
    <property type="component" value="Unassembled WGS sequence"/>
</dbReference>
<protein>
    <submittedName>
        <fullName evidence="1">Uncharacterized protein</fullName>
    </submittedName>
</protein>
<sequence>MFGLKQGINRAPTLCTPLGPNGREDLYQEDIVWDILEDNSYCPDCHAFQGTPVCEDPSDQSWEAGTLLEILTRVATDIREFGECCEKLQGDADLLSSLDTIEDTFLCEMLECNVGIPTYSLHIHYYAAIDEYNRVGDMVVPFYRIVKLLHEPAKGNSHYNEICKQAELCWNLMWGSEVVPQDCPHLQPGFKTPDAFKPTARSSSEPEDDIEHLLLNDDAIDELSPGLERSFDDLSFDAVPTDDNFLLVLRPATTDGAPSVHILSFRRFDCSLYKGTQVYINKKKNPPPPIKVVPP</sequence>